<reference evidence="2 3" key="1">
    <citation type="submission" date="2024-02" db="EMBL/GenBank/DDBJ databases">
        <authorList>
            <person name="Chen Y."/>
            <person name="Shah S."/>
            <person name="Dougan E. K."/>
            <person name="Thang M."/>
            <person name="Chan C."/>
        </authorList>
    </citation>
    <scope>NUCLEOTIDE SEQUENCE [LARGE SCALE GENOMIC DNA]</scope>
</reference>
<organism evidence="2 3">
    <name type="scientific">Durusdinium trenchii</name>
    <dbReference type="NCBI Taxonomy" id="1381693"/>
    <lineage>
        <taxon>Eukaryota</taxon>
        <taxon>Sar</taxon>
        <taxon>Alveolata</taxon>
        <taxon>Dinophyceae</taxon>
        <taxon>Suessiales</taxon>
        <taxon>Symbiodiniaceae</taxon>
        <taxon>Durusdinium</taxon>
    </lineage>
</organism>
<keyword evidence="3" id="KW-1185">Reference proteome</keyword>
<protein>
    <submittedName>
        <fullName evidence="2">Uncharacterized protein</fullName>
    </submittedName>
</protein>
<feature type="compositionally biased region" description="Low complexity" evidence="1">
    <location>
        <begin position="247"/>
        <end position="264"/>
    </location>
</feature>
<comment type="caution">
    <text evidence="2">The sequence shown here is derived from an EMBL/GenBank/DDBJ whole genome shotgun (WGS) entry which is preliminary data.</text>
</comment>
<feature type="region of interest" description="Disordered" evidence="1">
    <location>
        <begin position="243"/>
        <end position="274"/>
    </location>
</feature>
<evidence type="ECO:0000313" key="2">
    <source>
        <dbReference type="EMBL" id="CAK9061390.1"/>
    </source>
</evidence>
<name>A0ABP0NC78_9DINO</name>
<feature type="region of interest" description="Disordered" evidence="1">
    <location>
        <begin position="99"/>
        <end position="134"/>
    </location>
</feature>
<gene>
    <name evidence="2" type="ORF">SCF082_LOCUS32164</name>
</gene>
<dbReference type="Proteomes" id="UP001642464">
    <property type="component" value="Unassembled WGS sequence"/>
</dbReference>
<feature type="region of interest" description="Disordered" evidence="1">
    <location>
        <begin position="578"/>
        <end position="622"/>
    </location>
</feature>
<feature type="region of interest" description="Disordered" evidence="1">
    <location>
        <begin position="34"/>
        <end position="75"/>
    </location>
</feature>
<sequence length="622" mass="67942">MSFDDASSCTDDTFGFNEGGLARPCSARTTIILTDSSTSSHSNHEPTIRNGSGSGSDSDVVVEEADHTGDTTEDDQDSLNLLAFEILSVTMYEHHHTFPSGASDASDLDMGRFGEGDAAGGPRGNSDRSKGSLRGLLVGSDHIGRFFDPDPSKRKTCEIRNFNVRCVKPQEEIYLAQSGLKDSYGNGVFCVRGKAIFKGNTFVPHSEEIWMFFDIEQTKSDINAVHTHGTSIMESLGVKSKGISDNTVSPSPSPVATASAAAQPPRQPETKAASAQEVATALHELETRKCGMTPKKESQCHQETPWSGKSDLFACDGLQDELERLMLEEYPDLLAPGQANAADLAVGLDARTAKDDDYAAKTSETETKLFHVEEHQHHPGVVRNMDDYFGFFKHAVHVALDEVHAVHDVCTGETTDIIFDKMALIHKLNDLSLSTSYSGVGSPETCLHTLCHYIKEATGLQPAKPSILFQVEYDASCREELQLYNSLGSAGKVRDSEKRAGGRWMMGTEALIAQGFPIHPVIHKGLQLSCFSLEPESSSHHRTARTMRMQAGNSMQTFAIAVPPVGPIIRGLHTMRKDLEEEPPTPEPRRRHRVKSPAKPAAIPSLYGPVFRPILEPEQKQK</sequence>
<evidence type="ECO:0000313" key="3">
    <source>
        <dbReference type="Proteomes" id="UP001642464"/>
    </source>
</evidence>
<proteinExistence type="predicted"/>
<accession>A0ABP0NC78</accession>
<evidence type="ECO:0000256" key="1">
    <source>
        <dbReference type="SAM" id="MobiDB-lite"/>
    </source>
</evidence>
<dbReference type="EMBL" id="CAXAMM010027702">
    <property type="protein sequence ID" value="CAK9061390.1"/>
    <property type="molecule type" value="Genomic_DNA"/>
</dbReference>